<dbReference type="AlphaFoldDB" id="A0A4Y7S1L5"/>
<sequence>MSHNASTHTTNPSAVNYDFPANAQAQPSQDPNIISLMFLPLVLSTNMDLFVQSQHANAEATQSVLGALVERLASTGVGGSGSSKNGAPKFRDPRMFNGRSDQVVPFLHEVCNSDAGATG</sequence>
<comment type="caution">
    <text evidence="2">The sequence shown here is derived from an EMBL/GenBank/DDBJ whole genome shotgun (WGS) entry which is preliminary data.</text>
</comment>
<dbReference type="Proteomes" id="UP000298030">
    <property type="component" value="Unassembled WGS sequence"/>
</dbReference>
<dbReference type="EMBL" id="QPFP01000370">
    <property type="protein sequence ID" value="TEB14989.1"/>
    <property type="molecule type" value="Genomic_DNA"/>
</dbReference>
<evidence type="ECO:0000313" key="3">
    <source>
        <dbReference type="Proteomes" id="UP000298030"/>
    </source>
</evidence>
<keyword evidence="3" id="KW-1185">Reference proteome</keyword>
<dbReference type="STRING" id="71717.A0A4Y7S1L5"/>
<dbReference type="OrthoDB" id="5582182at2759"/>
<feature type="compositionally biased region" description="Polar residues" evidence="1">
    <location>
        <begin position="1"/>
        <end position="14"/>
    </location>
</feature>
<reference evidence="2 3" key="1">
    <citation type="journal article" date="2019" name="Nat. Ecol. Evol.">
        <title>Megaphylogeny resolves global patterns of mushroom evolution.</title>
        <authorList>
            <person name="Varga T."/>
            <person name="Krizsan K."/>
            <person name="Foldi C."/>
            <person name="Dima B."/>
            <person name="Sanchez-Garcia M."/>
            <person name="Sanchez-Ramirez S."/>
            <person name="Szollosi G.J."/>
            <person name="Szarkandi J.G."/>
            <person name="Papp V."/>
            <person name="Albert L."/>
            <person name="Andreopoulos W."/>
            <person name="Angelini C."/>
            <person name="Antonin V."/>
            <person name="Barry K.W."/>
            <person name="Bougher N.L."/>
            <person name="Buchanan P."/>
            <person name="Buyck B."/>
            <person name="Bense V."/>
            <person name="Catcheside P."/>
            <person name="Chovatia M."/>
            <person name="Cooper J."/>
            <person name="Damon W."/>
            <person name="Desjardin D."/>
            <person name="Finy P."/>
            <person name="Geml J."/>
            <person name="Haridas S."/>
            <person name="Hughes K."/>
            <person name="Justo A."/>
            <person name="Karasinski D."/>
            <person name="Kautmanova I."/>
            <person name="Kiss B."/>
            <person name="Kocsube S."/>
            <person name="Kotiranta H."/>
            <person name="LaButti K.M."/>
            <person name="Lechner B.E."/>
            <person name="Liimatainen K."/>
            <person name="Lipzen A."/>
            <person name="Lukacs Z."/>
            <person name="Mihaltcheva S."/>
            <person name="Morgado L.N."/>
            <person name="Niskanen T."/>
            <person name="Noordeloos M.E."/>
            <person name="Ohm R.A."/>
            <person name="Ortiz-Santana B."/>
            <person name="Ovrebo C."/>
            <person name="Racz N."/>
            <person name="Riley R."/>
            <person name="Savchenko A."/>
            <person name="Shiryaev A."/>
            <person name="Soop K."/>
            <person name="Spirin V."/>
            <person name="Szebenyi C."/>
            <person name="Tomsovsky M."/>
            <person name="Tulloss R.E."/>
            <person name="Uehling J."/>
            <person name="Grigoriev I.V."/>
            <person name="Vagvolgyi C."/>
            <person name="Papp T."/>
            <person name="Martin F.M."/>
            <person name="Miettinen O."/>
            <person name="Hibbett D.S."/>
            <person name="Nagy L.G."/>
        </authorList>
    </citation>
    <scope>NUCLEOTIDE SEQUENCE [LARGE SCALE GENOMIC DNA]</scope>
    <source>
        <strain evidence="2 3">FP101781</strain>
    </source>
</reference>
<proteinExistence type="predicted"/>
<name>A0A4Y7S1L5_COPMI</name>
<protein>
    <submittedName>
        <fullName evidence="2">Uncharacterized protein</fullName>
    </submittedName>
</protein>
<accession>A0A4Y7S1L5</accession>
<evidence type="ECO:0000256" key="1">
    <source>
        <dbReference type="SAM" id="MobiDB-lite"/>
    </source>
</evidence>
<evidence type="ECO:0000313" key="2">
    <source>
        <dbReference type="EMBL" id="TEB14989.1"/>
    </source>
</evidence>
<organism evidence="2 3">
    <name type="scientific">Coprinellus micaceus</name>
    <name type="common">Glistening ink-cap mushroom</name>
    <name type="synonym">Coprinus micaceus</name>
    <dbReference type="NCBI Taxonomy" id="71717"/>
    <lineage>
        <taxon>Eukaryota</taxon>
        <taxon>Fungi</taxon>
        <taxon>Dikarya</taxon>
        <taxon>Basidiomycota</taxon>
        <taxon>Agaricomycotina</taxon>
        <taxon>Agaricomycetes</taxon>
        <taxon>Agaricomycetidae</taxon>
        <taxon>Agaricales</taxon>
        <taxon>Agaricineae</taxon>
        <taxon>Psathyrellaceae</taxon>
        <taxon>Coprinellus</taxon>
    </lineage>
</organism>
<feature type="region of interest" description="Disordered" evidence="1">
    <location>
        <begin position="75"/>
        <end position="96"/>
    </location>
</feature>
<gene>
    <name evidence="2" type="ORF">FA13DRAFT_1805205</name>
</gene>
<feature type="region of interest" description="Disordered" evidence="1">
    <location>
        <begin position="1"/>
        <end position="26"/>
    </location>
</feature>